<feature type="transmembrane region" description="Helical" evidence="1">
    <location>
        <begin position="21"/>
        <end position="46"/>
    </location>
</feature>
<dbReference type="GO" id="GO:0004175">
    <property type="term" value="F:endopeptidase activity"/>
    <property type="evidence" value="ECO:0007669"/>
    <property type="project" value="UniProtKB-ARBA"/>
</dbReference>
<proteinExistence type="predicted"/>
<feature type="transmembrane region" description="Helical" evidence="1">
    <location>
        <begin position="216"/>
        <end position="234"/>
    </location>
</feature>
<dbReference type="Proteomes" id="UP000606720">
    <property type="component" value="Unassembled WGS sequence"/>
</dbReference>
<sequence>MNQWLKPPRAVREAKEAQKGMHLILEILVFIAVFFVCTIGEVLVVMPVQIIVLMHSQDYLDAVASGDLNRVAEVSAQIANTDTLTIANLFATVMMIIIIFLFCRFIQKRKLSTLGFTGENALIHYGRGLVIGFVIFSLAVCICIFTGTLKLEMGQFALPVFLLYAAGYGIQGMAEEVLCRGYFMVSIGRRYPMAVAVLVNSMAFAALHLFNPGVTALALLNLTLFGIFASVCFIKTGNIWMAGAIHSMWNLVQGNVYGIKVSGLDSACSIFSAEAAEGKAWMHGGDFGLEGGLAITIVLVIGIACFLLIKKNGQDTETDLEDNRIKEDQ</sequence>
<dbReference type="InterPro" id="IPR003675">
    <property type="entry name" value="Rce1/LyrA-like_dom"/>
</dbReference>
<comment type="caution">
    <text evidence="3">The sequence shown here is derived from an EMBL/GenBank/DDBJ whole genome shotgun (WGS) entry which is preliminary data.</text>
</comment>
<feature type="domain" description="CAAX prenyl protease 2/Lysostaphin resistance protein A-like" evidence="2">
    <location>
        <begin position="161"/>
        <end position="252"/>
    </location>
</feature>
<feature type="transmembrane region" description="Helical" evidence="1">
    <location>
        <begin position="128"/>
        <end position="147"/>
    </location>
</feature>
<keyword evidence="4" id="KW-1185">Reference proteome</keyword>
<keyword evidence="3" id="KW-0482">Metalloprotease</keyword>
<keyword evidence="3" id="KW-0645">Protease</keyword>
<keyword evidence="1" id="KW-1133">Transmembrane helix</keyword>
<dbReference type="RefSeq" id="WP_186866071.1">
    <property type="nucleotide sequence ID" value="NZ_JACOPH010000001.1"/>
</dbReference>
<reference evidence="3" key="1">
    <citation type="submission" date="2020-08" db="EMBL/GenBank/DDBJ databases">
        <title>Genome public.</title>
        <authorList>
            <person name="Liu C."/>
            <person name="Sun Q."/>
        </authorList>
    </citation>
    <scope>NUCLEOTIDE SEQUENCE</scope>
    <source>
        <strain evidence="3">BX1005</strain>
    </source>
</reference>
<keyword evidence="3" id="KW-0378">Hydrolase</keyword>
<gene>
    <name evidence="3" type="ORF">H8S17_02425</name>
</gene>
<dbReference type="PANTHER" id="PTHR39430">
    <property type="entry name" value="MEMBRANE-ASSOCIATED PROTEASE-RELATED"/>
    <property type="match status" value="1"/>
</dbReference>
<feature type="transmembrane region" description="Helical" evidence="1">
    <location>
        <begin position="191"/>
        <end position="210"/>
    </location>
</feature>
<name>A0A923RRX9_9FIRM</name>
<evidence type="ECO:0000313" key="4">
    <source>
        <dbReference type="Proteomes" id="UP000606720"/>
    </source>
</evidence>
<dbReference type="PANTHER" id="PTHR39430:SF1">
    <property type="entry name" value="PROTEASE"/>
    <property type="match status" value="1"/>
</dbReference>
<evidence type="ECO:0000256" key="1">
    <source>
        <dbReference type="SAM" id="Phobius"/>
    </source>
</evidence>
<dbReference type="Pfam" id="PF02517">
    <property type="entry name" value="Rce1-like"/>
    <property type="match status" value="1"/>
</dbReference>
<dbReference type="GO" id="GO:0008237">
    <property type="term" value="F:metallopeptidase activity"/>
    <property type="evidence" value="ECO:0007669"/>
    <property type="project" value="UniProtKB-KW"/>
</dbReference>
<evidence type="ECO:0000259" key="2">
    <source>
        <dbReference type="Pfam" id="PF02517"/>
    </source>
</evidence>
<protein>
    <submittedName>
        <fullName evidence="3">CPBP family intramembrane metalloprotease</fullName>
    </submittedName>
</protein>
<keyword evidence="1" id="KW-0472">Membrane</keyword>
<dbReference type="AlphaFoldDB" id="A0A923RRX9"/>
<evidence type="ECO:0000313" key="3">
    <source>
        <dbReference type="EMBL" id="MBC5713076.1"/>
    </source>
</evidence>
<dbReference type="GO" id="GO:0080120">
    <property type="term" value="P:CAAX-box protein maturation"/>
    <property type="evidence" value="ECO:0007669"/>
    <property type="project" value="UniProtKB-ARBA"/>
</dbReference>
<keyword evidence="1" id="KW-0812">Transmembrane</keyword>
<accession>A0A923RRX9</accession>
<feature type="transmembrane region" description="Helical" evidence="1">
    <location>
        <begin position="86"/>
        <end position="107"/>
    </location>
</feature>
<feature type="transmembrane region" description="Helical" evidence="1">
    <location>
        <begin position="287"/>
        <end position="309"/>
    </location>
</feature>
<dbReference type="EMBL" id="JACOPH010000001">
    <property type="protein sequence ID" value="MBC5713076.1"/>
    <property type="molecule type" value="Genomic_DNA"/>
</dbReference>
<organism evidence="3 4">
    <name type="scientific">Roseburia zhanii</name>
    <dbReference type="NCBI Taxonomy" id="2763064"/>
    <lineage>
        <taxon>Bacteria</taxon>
        <taxon>Bacillati</taxon>
        <taxon>Bacillota</taxon>
        <taxon>Clostridia</taxon>
        <taxon>Lachnospirales</taxon>
        <taxon>Lachnospiraceae</taxon>
        <taxon>Roseburia</taxon>
    </lineage>
</organism>